<evidence type="ECO:0000256" key="2">
    <source>
        <dbReference type="ARBA" id="ARBA00023157"/>
    </source>
</evidence>
<evidence type="ECO:0000256" key="4">
    <source>
        <dbReference type="SAM" id="SignalP"/>
    </source>
</evidence>
<accession>A0A6P7IB53</accession>
<keyword evidence="3" id="KW-0472">Membrane</keyword>
<feature type="domain" description="Ig-like" evidence="5">
    <location>
        <begin position="24"/>
        <end position="108"/>
    </location>
</feature>
<dbReference type="SUPFAM" id="SSF48726">
    <property type="entry name" value="Immunoglobulin"/>
    <property type="match status" value="2"/>
</dbReference>
<dbReference type="GeneID" id="114434859"/>
<evidence type="ECO:0000313" key="6">
    <source>
        <dbReference type="Proteomes" id="UP000515145"/>
    </source>
</evidence>
<dbReference type="InterPro" id="IPR007110">
    <property type="entry name" value="Ig-like_dom"/>
</dbReference>
<dbReference type="GO" id="GO:0004888">
    <property type="term" value="F:transmembrane signaling receptor activity"/>
    <property type="evidence" value="ECO:0007669"/>
    <property type="project" value="TreeGrafter"/>
</dbReference>
<organism evidence="6 7">
    <name type="scientific">Parambassis ranga</name>
    <name type="common">Indian glassy fish</name>
    <dbReference type="NCBI Taxonomy" id="210632"/>
    <lineage>
        <taxon>Eukaryota</taxon>
        <taxon>Metazoa</taxon>
        <taxon>Chordata</taxon>
        <taxon>Craniata</taxon>
        <taxon>Vertebrata</taxon>
        <taxon>Euteleostomi</taxon>
        <taxon>Actinopterygii</taxon>
        <taxon>Neopterygii</taxon>
        <taxon>Teleostei</taxon>
        <taxon>Neoteleostei</taxon>
        <taxon>Acanthomorphata</taxon>
        <taxon>Ovalentaria</taxon>
        <taxon>Ambassidae</taxon>
        <taxon>Parambassis</taxon>
    </lineage>
</organism>
<dbReference type="InterPro" id="IPR013783">
    <property type="entry name" value="Ig-like_fold"/>
</dbReference>
<dbReference type="InParanoid" id="A0A6P7IB53"/>
<evidence type="ECO:0000256" key="3">
    <source>
        <dbReference type="SAM" id="Phobius"/>
    </source>
</evidence>
<keyword evidence="3" id="KW-1133">Transmembrane helix</keyword>
<feature type="chain" id="PRO_5027937000" evidence="4">
    <location>
        <begin position="19"/>
        <end position="384"/>
    </location>
</feature>
<dbReference type="GO" id="GO:0009897">
    <property type="term" value="C:external side of plasma membrane"/>
    <property type="evidence" value="ECO:0007669"/>
    <property type="project" value="TreeGrafter"/>
</dbReference>
<dbReference type="PROSITE" id="PS50835">
    <property type="entry name" value="IG_LIKE"/>
    <property type="match status" value="2"/>
</dbReference>
<dbReference type="AlphaFoldDB" id="A0A6P7IB53"/>
<feature type="domain" description="Ig-like" evidence="5">
    <location>
        <begin position="121"/>
        <end position="290"/>
    </location>
</feature>
<keyword evidence="6" id="KW-1185">Reference proteome</keyword>
<dbReference type="SMART" id="SM00409">
    <property type="entry name" value="IG"/>
    <property type="match status" value="2"/>
</dbReference>
<dbReference type="RefSeq" id="XP_028260092.1">
    <property type="nucleotide sequence ID" value="XM_028404291.1"/>
</dbReference>
<keyword evidence="1 4" id="KW-0732">Signal</keyword>
<keyword evidence="3" id="KW-0812">Transmembrane</keyword>
<protein>
    <submittedName>
        <fullName evidence="7">Fc receptor-like protein 2</fullName>
    </submittedName>
</protein>
<dbReference type="InterPro" id="IPR036179">
    <property type="entry name" value="Ig-like_dom_sf"/>
</dbReference>
<dbReference type="PANTHER" id="PTHR11481:SF64">
    <property type="entry name" value="FC RECEPTOR-LIKE PROTEIN 4"/>
    <property type="match status" value="1"/>
</dbReference>
<dbReference type="Proteomes" id="UP000515145">
    <property type="component" value="Chromosome 4"/>
</dbReference>
<feature type="signal peptide" evidence="4">
    <location>
        <begin position="1"/>
        <end position="18"/>
    </location>
</feature>
<dbReference type="Pfam" id="PF13927">
    <property type="entry name" value="Ig_3"/>
    <property type="match status" value="2"/>
</dbReference>
<proteinExistence type="predicted"/>
<dbReference type="SMART" id="SM00408">
    <property type="entry name" value="IGc2"/>
    <property type="match status" value="2"/>
</dbReference>
<evidence type="ECO:0000256" key="1">
    <source>
        <dbReference type="ARBA" id="ARBA00022729"/>
    </source>
</evidence>
<dbReference type="InterPro" id="IPR003598">
    <property type="entry name" value="Ig_sub2"/>
</dbReference>
<name>A0A6P7IB53_9TELE</name>
<sequence>MNIVLISSLLGIAEFVVAALEEGQNLTVTVWPPGSSIYLGECVLLQCTVESNSTFMWNYRWYRHRLHTALTPNPRHLVSGDSYSITAVTREDAGTYWCEAEQRERNTSRLSSQAVLVVSEPPILSLNLTQSTRQLFKGKNISVQCHASQTKWRLRQFHPGRKETTTSKECSESEVCVFTPASGLYWCESAEGRSRAVNITVSYGNIILNTPAFPISEGDEVSLYCQYRTGNHNKATFFKNGAEILTLNSSSLDNIIKMTIENVTQADEGFYKCASQDRKMESPESWLSVNPSRDGTEASTSDSWKWILVSCGVVLLLLLIPLTVRLVHRHRYQMFCTRSCWPLSKEDIPAVGLPVTKQDVTEVQWDLSWMEMSNLLDKQPFPGT</sequence>
<evidence type="ECO:0000313" key="7">
    <source>
        <dbReference type="RefSeq" id="XP_028260092.1"/>
    </source>
</evidence>
<dbReference type="OrthoDB" id="8941709at2759"/>
<gene>
    <name evidence="7" type="primary">LOC114434859</name>
</gene>
<keyword evidence="2" id="KW-1015">Disulfide bond</keyword>
<feature type="transmembrane region" description="Helical" evidence="3">
    <location>
        <begin position="304"/>
        <end position="324"/>
    </location>
</feature>
<dbReference type="Gene3D" id="2.60.40.10">
    <property type="entry name" value="Immunoglobulins"/>
    <property type="match status" value="3"/>
</dbReference>
<dbReference type="InterPro" id="IPR003599">
    <property type="entry name" value="Ig_sub"/>
</dbReference>
<dbReference type="InterPro" id="IPR050488">
    <property type="entry name" value="Ig_Fc_receptor"/>
</dbReference>
<reference evidence="7" key="1">
    <citation type="submission" date="2025-08" db="UniProtKB">
        <authorList>
            <consortium name="RefSeq"/>
        </authorList>
    </citation>
    <scope>IDENTIFICATION</scope>
</reference>
<evidence type="ECO:0000259" key="5">
    <source>
        <dbReference type="PROSITE" id="PS50835"/>
    </source>
</evidence>
<dbReference type="GO" id="GO:0006955">
    <property type="term" value="P:immune response"/>
    <property type="evidence" value="ECO:0007669"/>
    <property type="project" value="TreeGrafter"/>
</dbReference>
<dbReference type="PANTHER" id="PTHR11481">
    <property type="entry name" value="IMMUNOGLOBULIN FC RECEPTOR"/>
    <property type="match status" value="1"/>
</dbReference>
<dbReference type="GO" id="GO:0007166">
    <property type="term" value="P:cell surface receptor signaling pathway"/>
    <property type="evidence" value="ECO:0007669"/>
    <property type="project" value="TreeGrafter"/>
</dbReference>